<dbReference type="Proteomes" id="UP000646308">
    <property type="component" value="Unassembled WGS sequence"/>
</dbReference>
<dbReference type="Proteomes" id="UP001065705">
    <property type="component" value="Chromosome"/>
</dbReference>
<evidence type="ECO:0000256" key="5">
    <source>
        <dbReference type="ARBA" id="ARBA00022840"/>
    </source>
</evidence>
<dbReference type="GO" id="GO:0005524">
    <property type="term" value="F:ATP binding"/>
    <property type="evidence" value="ECO:0007669"/>
    <property type="project" value="UniProtKB-UniRule"/>
</dbReference>
<keyword evidence="4 6" id="KW-0658">Purine biosynthesis</keyword>
<evidence type="ECO:0000256" key="1">
    <source>
        <dbReference type="ARBA" id="ARBA00022490"/>
    </source>
</evidence>
<dbReference type="HAMAP" id="MF_01926">
    <property type="entry name" value="PurS"/>
    <property type="match status" value="1"/>
</dbReference>
<keyword evidence="5 6" id="KW-0067">ATP-binding</keyword>
<keyword evidence="2 6" id="KW-0436">Ligase</keyword>
<evidence type="ECO:0000256" key="2">
    <source>
        <dbReference type="ARBA" id="ARBA00022598"/>
    </source>
</evidence>
<dbReference type="Pfam" id="PF02700">
    <property type="entry name" value="PurS"/>
    <property type="match status" value="1"/>
</dbReference>
<reference evidence="9" key="3">
    <citation type="submission" date="2022-03" db="EMBL/GenBank/DDBJ databases">
        <title>Comparative Genomics of East African Camel-Associated Staphylococcaceae spp.: Diversity and Inheritance of Traits Involved in Host-Pathogen Interactions.</title>
        <authorList>
            <person name="Akarsu H."/>
            <person name="Liljander A."/>
            <person name="Younan M."/>
            <person name="Brodard I."/>
            <person name="Glucks I."/>
            <person name="Labroussaa F."/>
            <person name="Overesch G."/>
            <person name="Kuhnert P."/>
            <person name="Perreten V."/>
            <person name="Drexler J.F."/>
            <person name="Corman V.M."/>
            <person name="Falquet L."/>
            <person name="Jores J."/>
        </authorList>
    </citation>
    <scope>NUCLEOTIDE SEQUENCE</scope>
    <source>
        <strain evidence="9">IVB6197</strain>
    </source>
</reference>
<organism evidence="7 11">
    <name type="scientific">Staphylococcus agnetis</name>
    <dbReference type="NCBI Taxonomy" id="985762"/>
    <lineage>
        <taxon>Bacteria</taxon>
        <taxon>Bacillati</taxon>
        <taxon>Bacillota</taxon>
        <taxon>Bacilli</taxon>
        <taxon>Bacillales</taxon>
        <taxon>Staphylococcaceae</taxon>
        <taxon>Staphylococcus</taxon>
    </lineage>
</organism>
<evidence type="ECO:0000313" key="8">
    <source>
        <dbReference type="EMBL" id="OTW30306.1"/>
    </source>
</evidence>
<evidence type="ECO:0000313" key="10">
    <source>
        <dbReference type="Proteomes" id="UP000195208"/>
    </source>
</evidence>
<accession>A0A085UF81</accession>
<comment type="subcellular location">
    <subcellularLocation>
        <location evidence="6">Cytoplasm</location>
    </subcellularLocation>
</comment>
<comment type="function">
    <text evidence="6">Part of the phosphoribosylformylglycinamidine synthase complex involved in the purines biosynthetic pathway. Catalyzes the ATP-dependent conversion of formylglycinamide ribonucleotide (FGAR) and glutamine to yield formylglycinamidine ribonucleotide (FGAM) and glutamate. The FGAM synthase complex is composed of three subunits. PurQ produces an ammonia molecule by converting glutamine to glutamate. PurL transfers the ammonia molecule to FGAR to form FGAM in an ATP-dependent manner. PurS interacts with PurQ and PurL and is thought to assist in the transfer of the ammonia molecule from PurQ to PurL.</text>
</comment>
<dbReference type="Gene3D" id="3.30.1280.10">
    <property type="entry name" value="Phosphoribosylformylglycinamidine synthase subunit PurS"/>
    <property type="match status" value="1"/>
</dbReference>
<dbReference type="EC" id="6.3.5.3" evidence="6"/>
<comment type="pathway">
    <text evidence="6">Purine metabolism; IMP biosynthesis via de novo pathway; 5-amino-1-(5-phospho-D-ribosyl)imidazole from N(2)-formyl-N(1)-(5-phospho-D-ribosyl)glycinamide: step 1/2.</text>
</comment>
<dbReference type="NCBIfam" id="TIGR00302">
    <property type="entry name" value="phosphoribosylformylglycinamidine synthase subunit PurS"/>
    <property type="match status" value="1"/>
</dbReference>
<dbReference type="GO" id="GO:0004642">
    <property type="term" value="F:phosphoribosylformylglycinamidine synthase activity"/>
    <property type="evidence" value="ECO:0007669"/>
    <property type="project" value="UniProtKB-UniRule"/>
</dbReference>
<dbReference type="OrthoDB" id="9799101at2"/>
<dbReference type="eggNOG" id="COG1828">
    <property type="taxonomic scope" value="Bacteria"/>
</dbReference>
<keyword evidence="3 6" id="KW-0547">Nucleotide-binding</keyword>
<dbReference type="InterPro" id="IPR003850">
    <property type="entry name" value="PurS"/>
</dbReference>
<reference evidence="7" key="2">
    <citation type="submission" date="2019-11" db="EMBL/GenBank/DDBJ databases">
        <title>Whole genome comparisons of Staphylococcus agnetis isolates from cattle and chickens.</title>
        <authorList>
            <person name="Rhoads D."/>
            <person name="Shwani A."/>
            <person name="Adkins P."/>
            <person name="Calcutt M."/>
            <person name="Middleton J."/>
        </authorList>
    </citation>
    <scope>NUCLEOTIDE SEQUENCE</scope>
    <source>
        <strain evidence="7">1387</strain>
    </source>
</reference>
<dbReference type="RefSeq" id="WP_037566003.1">
    <property type="nucleotide sequence ID" value="NZ_CP009623.1"/>
</dbReference>
<evidence type="ECO:0000313" key="9">
    <source>
        <dbReference type="EMBL" id="UXU56627.1"/>
    </source>
</evidence>
<dbReference type="EMBL" id="CP094809">
    <property type="protein sequence ID" value="UXU56627.1"/>
    <property type="molecule type" value="Genomic_DNA"/>
</dbReference>
<comment type="catalytic activity">
    <reaction evidence="6">
        <text>N(2)-formyl-N(1)-(5-phospho-beta-D-ribosyl)glycinamide + L-glutamine + ATP + H2O = 2-formamido-N(1)-(5-O-phospho-beta-D-ribosyl)acetamidine + L-glutamate + ADP + phosphate + H(+)</text>
        <dbReference type="Rhea" id="RHEA:17129"/>
        <dbReference type="ChEBI" id="CHEBI:15377"/>
        <dbReference type="ChEBI" id="CHEBI:15378"/>
        <dbReference type="ChEBI" id="CHEBI:29985"/>
        <dbReference type="ChEBI" id="CHEBI:30616"/>
        <dbReference type="ChEBI" id="CHEBI:43474"/>
        <dbReference type="ChEBI" id="CHEBI:58359"/>
        <dbReference type="ChEBI" id="CHEBI:147286"/>
        <dbReference type="ChEBI" id="CHEBI:147287"/>
        <dbReference type="ChEBI" id="CHEBI:456216"/>
        <dbReference type="EC" id="6.3.5.3"/>
    </reaction>
</comment>
<dbReference type="EMBL" id="WMFL01000080">
    <property type="protein sequence ID" value="NJI02990.1"/>
    <property type="molecule type" value="Genomic_DNA"/>
</dbReference>
<evidence type="ECO:0000313" key="11">
    <source>
        <dbReference type="Proteomes" id="UP000646308"/>
    </source>
</evidence>
<dbReference type="PANTHER" id="PTHR34696:SF1">
    <property type="entry name" value="PHOSPHORIBOSYLFORMYLGLYCINAMIDINE SYNTHASE SUBUNIT PURS"/>
    <property type="match status" value="1"/>
</dbReference>
<dbReference type="PANTHER" id="PTHR34696">
    <property type="entry name" value="PHOSPHORIBOSYLFORMYLGLYCINAMIDINE SYNTHASE SUBUNIT PURS"/>
    <property type="match status" value="1"/>
</dbReference>
<dbReference type="EMBL" id="NEFX01000022">
    <property type="protein sequence ID" value="OTW30306.1"/>
    <property type="molecule type" value="Genomic_DNA"/>
</dbReference>
<name>A0A085UF81_9STAP</name>
<gene>
    <name evidence="6 7" type="primary">purS</name>
    <name evidence="8" type="ORF">B9M88_10930</name>
    <name evidence="7" type="ORF">GLV84_09140</name>
    <name evidence="9" type="ORF">MUA95_08620</name>
</gene>
<dbReference type="NCBIfam" id="NF004630">
    <property type="entry name" value="PRK05974.1"/>
    <property type="match status" value="1"/>
</dbReference>
<evidence type="ECO:0000256" key="4">
    <source>
        <dbReference type="ARBA" id="ARBA00022755"/>
    </source>
</evidence>
<reference evidence="8 10" key="1">
    <citation type="submission" date="2017-04" db="EMBL/GenBank/DDBJ databases">
        <title>Staphylococcus agnetis, a potential pathogen in the broiler production.</title>
        <authorList>
            <person name="Poulsen L."/>
        </authorList>
    </citation>
    <scope>NUCLEOTIDE SEQUENCE [LARGE SCALE GENOMIC DNA]</scope>
    <source>
        <strain evidence="8 10">723_310714_2_2_spleen</strain>
    </source>
</reference>
<dbReference type="GeneID" id="57691158"/>
<dbReference type="Proteomes" id="UP000195208">
    <property type="component" value="Unassembled WGS sequence"/>
</dbReference>
<evidence type="ECO:0000313" key="7">
    <source>
        <dbReference type="EMBL" id="NJI02990.1"/>
    </source>
</evidence>
<dbReference type="KEGG" id="sagq:EP23_01445"/>
<dbReference type="SUPFAM" id="SSF82697">
    <property type="entry name" value="PurS-like"/>
    <property type="match status" value="1"/>
</dbReference>
<protein>
    <recommendedName>
        <fullName evidence="6">Phosphoribosylformylglycinamidine synthase subunit PurS</fullName>
        <shortName evidence="6">FGAM synthase</shortName>
        <ecNumber evidence="6">6.3.5.3</ecNumber>
    </recommendedName>
    <alternativeName>
        <fullName evidence="6">Formylglycinamide ribonucleotide amidotransferase subunit III</fullName>
        <shortName evidence="6">FGAR amidotransferase III</shortName>
        <shortName evidence="6">FGAR-AT III</shortName>
    </alternativeName>
    <alternativeName>
        <fullName evidence="6">Phosphoribosylformylglycinamidine synthase subunit III</fullName>
    </alternativeName>
</protein>
<comment type="subunit">
    <text evidence="6">Part of the FGAM synthase complex composed of 1 PurL, 1 PurQ and 2 PurS subunits.</text>
</comment>
<evidence type="ECO:0000256" key="6">
    <source>
        <dbReference type="HAMAP-Rule" id="MF_01926"/>
    </source>
</evidence>
<dbReference type="GO" id="GO:0005737">
    <property type="term" value="C:cytoplasm"/>
    <property type="evidence" value="ECO:0007669"/>
    <property type="project" value="UniProtKB-SubCell"/>
</dbReference>
<proteinExistence type="inferred from homology"/>
<sequence length="89" mass="10030">MKNIELHITLQPQVLDTQGQALTRAVHDLGYKQVNDIRVGKVLYLTVDEATDEAIHNVVTTLSEKLFANTVIEEYNYTILGEASEKEND</sequence>
<keyword evidence="10" id="KW-1185">Reference proteome</keyword>
<keyword evidence="1 6" id="KW-0963">Cytoplasm</keyword>
<dbReference type="InterPro" id="IPR036604">
    <property type="entry name" value="PurS-like_sf"/>
</dbReference>
<comment type="similarity">
    <text evidence="6">Belongs to the PurS family.</text>
</comment>
<evidence type="ECO:0000256" key="3">
    <source>
        <dbReference type="ARBA" id="ARBA00022741"/>
    </source>
</evidence>
<dbReference type="AlphaFoldDB" id="A0A085UF81"/>
<dbReference type="GO" id="GO:0006189">
    <property type="term" value="P:'de novo' IMP biosynthetic process"/>
    <property type="evidence" value="ECO:0007669"/>
    <property type="project" value="UniProtKB-UniRule"/>
</dbReference>